<feature type="transmembrane region" description="Helical" evidence="7">
    <location>
        <begin position="116"/>
        <end position="133"/>
    </location>
</feature>
<dbReference type="KEGG" id="agv:OJF2_18730"/>
<dbReference type="PANTHER" id="PTHR31566">
    <property type="entry name" value="CYTOCHROME C BIOGENESIS PROTEIN CCS1, CHLOROPLASTIC"/>
    <property type="match status" value="1"/>
</dbReference>
<keyword evidence="2 7" id="KW-0812">Transmembrane</keyword>
<feature type="region of interest" description="Disordered" evidence="6">
    <location>
        <begin position="708"/>
        <end position="730"/>
    </location>
</feature>
<feature type="transmembrane region" description="Helical" evidence="7">
    <location>
        <begin position="80"/>
        <end position="104"/>
    </location>
</feature>
<dbReference type="GO" id="GO:0017004">
    <property type="term" value="P:cytochrome complex assembly"/>
    <property type="evidence" value="ECO:0007669"/>
    <property type="project" value="UniProtKB-KW"/>
</dbReference>
<dbReference type="EMBL" id="CP042997">
    <property type="protein sequence ID" value="QEH33372.1"/>
    <property type="molecule type" value="Genomic_DNA"/>
</dbReference>
<keyword evidence="5 7" id="KW-0472">Membrane</keyword>
<organism evidence="9 10">
    <name type="scientific">Aquisphaera giovannonii</name>
    <dbReference type="NCBI Taxonomy" id="406548"/>
    <lineage>
        <taxon>Bacteria</taxon>
        <taxon>Pseudomonadati</taxon>
        <taxon>Planctomycetota</taxon>
        <taxon>Planctomycetia</taxon>
        <taxon>Isosphaerales</taxon>
        <taxon>Isosphaeraceae</taxon>
        <taxon>Aquisphaera</taxon>
    </lineage>
</organism>
<feature type="transmembrane region" description="Helical" evidence="7">
    <location>
        <begin position="48"/>
        <end position="68"/>
    </location>
</feature>
<reference evidence="9 10" key="1">
    <citation type="submission" date="2019-08" db="EMBL/GenBank/DDBJ databases">
        <title>Deep-cultivation of Planctomycetes and their phenomic and genomic characterization uncovers novel biology.</title>
        <authorList>
            <person name="Wiegand S."/>
            <person name="Jogler M."/>
            <person name="Boedeker C."/>
            <person name="Pinto D."/>
            <person name="Vollmers J."/>
            <person name="Rivas-Marin E."/>
            <person name="Kohn T."/>
            <person name="Peeters S.H."/>
            <person name="Heuer A."/>
            <person name="Rast P."/>
            <person name="Oberbeckmann S."/>
            <person name="Bunk B."/>
            <person name="Jeske O."/>
            <person name="Meyerdierks A."/>
            <person name="Storesund J.E."/>
            <person name="Kallscheuer N."/>
            <person name="Luecker S."/>
            <person name="Lage O.M."/>
            <person name="Pohl T."/>
            <person name="Merkel B.J."/>
            <person name="Hornburger P."/>
            <person name="Mueller R.-W."/>
            <person name="Bruemmer F."/>
            <person name="Labrenz M."/>
            <person name="Spormann A.M."/>
            <person name="Op den Camp H."/>
            <person name="Overmann J."/>
            <person name="Amann R."/>
            <person name="Jetten M.S.M."/>
            <person name="Mascher T."/>
            <person name="Medema M.H."/>
            <person name="Devos D.P."/>
            <person name="Kaster A.-K."/>
            <person name="Ovreas L."/>
            <person name="Rohde M."/>
            <person name="Galperin M.Y."/>
            <person name="Jogler C."/>
        </authorList>
    </citation>
    <scope>NUCLEOTIDE SEQUENCE [LARGE SCALE GENOMIC DNA]</scope>
    <source>
        <strain evidence="9 10">OJF2</strain>
    </source>
</reference>
<keyword evidence="3" id="KW-0201">Cytochrome c-type biogenesis</keyword>
<dbReference type="Proteomes" id="UP000324233">
    <property type="component" value="Chromosome"/>
</dbReference>
<dbReference type="AlphaFoldDB" id="A0A5B9VYI3"/>
<keyword evidence="4 7" id="KW-1133">Transmembrane helix</keyword>
<evidence type="ECO:0000313" key="10">
    <source>
        <dbReference type="Proteomes" id="UP000324233"/>
    </source>
</evidence>
<accession>A0A5B9VYI3</accession>
<feature type="region of interest" description="Disordered" evidence="6">
    <location>
        <begin position="1"/>
        <end position="28"/>
    </location>
</feature>
<protein>
    <submittedName>
        <fullName evidence="9">Cytochrome c biogenesis protein Ccs1</fullName>
    </submittedName>
</protein>
<evidence type="ECO:0000256" key="2">
    <source>
        <dbReference type="ARBA" id="ARBA00022692"/>
    </source>
</evidence>
<evidence type="ECO:0000256" key="3">
    <source>
        <dbReference type="ARBA" id="ARBA00022748"/>
    </source>
</evidence>
<evidence type="ECO:0000259" key="8">
    <source>
        <dbReference type="Pfam" id="PF05140"/>
    </source>
</evidence>
<dbReference type="InterPro" id="IPR007816">
    <property type="entry name" value="ResB-like_domain"/>
</dbReference>
<evidence type="ECO:0000313" key="9">
    <source>
        <dbReference type="EMBL" id="QEH33372.1"/>
    </source>
</evidence>
<dbReference type="OrthoDB" id="219959at2"/>
<evidence type="ECO:0000256" key="1">
    <source>
        <dbReference type="ARBA" id="ARBA00004141"/>
    </source>
</evidence>
<sequence length="730" mass="79492">MATAAKKASVIDSSAARGPGSKRPPGRPATRGGLVGVLMAIYRFLASLKLAVLGLGSLAASLAFATWLESRYSTATVQDFVYRSTWFALLLGFLAINIFCAAAIRFPWKRRQTGFVVTHLGLLVLIAGSYISFRTADEGEVVMLEGETKSQLLRLQDSVIRLREVDARTGEPGATRDFHFAPGPFAWGNGQARLNNLLDFTLSGLTDGRLPTPSSSGEVLSQPGDPVRVAIKTFYPAAAPSTVHEADPSGTPMARMQLEFKAPGMPQAREAFASEDEQWFALDRRFHRVARSEIGGREAPALIAFGYVDRPELIEDFLKPPMDAGPRGLARFRYADKSGKTRVHDLPLRDQEGKTITLPESDLSVTVEKVADFPTSDGGLFRVLGEAAVPVGIFEIRKGDGPAVKHWALASLPMIPNVAPNPDDPSATPPQPLASINLMVVPDLDPKLSGRMGQIEVLAGPDGKLSYRVFGRGKDGKTVLRSSGQVATGKAIPALGGGDMPMFINFRVDDYLPAGVTRQVYEPLYLPKAQMDQGIPAVLLELSTGDASREVWVRRDDSTDTPAFRPVQLGDRTYQVAYDVDRQPLGFQLKLDKFDVGFMPGTENATKFESQVRLTDDSQGIKERPHLISMNDPMSHRGFTFYQMRYSPVSDPETGQKTGLYQSVLHVGVDPGRPVKYAGCLLLVLGIFLQFTMKAGVFSDTARRKMEQATRRLRGPAGDGAAGRDEPERL</sequence>
<keyword evidence="10" id="KW-1185">Reference proteome</keyword>
<evidence type="ECO:0000256" key="7">
    <source>
        <dbReference type="SAM" id="Phobius"/>
    </source>
</evidence>
<name>A0A5B9VYI3_9BACT</name>
<evidence type="ECO:0000256" key="4">
    <source>
        <dbReference type="ARBA" id="ARBA00022989"/>
    </source>
</evidence>
<gene>
    <name evidence="9" type="primary">ccs1</name>
    <name evidence="9" type="ORF">OJF2_18730</name>
</gene>
<dbReference type="GO" id="GO:0016020">
    <property type="term" value="C:membrane"/>
    <property type="evidence" value="ECO:0007669"/>
    <property type="project" value="UniProtKB-SubCell"/>
</dbReference>
<proteinExistence type="predicted"/>
<dbReference type="RefSeq" id="WP_148593198.1">
    <property type="nucleotide sequence ID" value="NZ_CP042997.1"/>
</dbReference>
<dbReference type="Pfam" id="PF05140">
    <property type="entry name" value="ResB"/>
    <property type="match status" value="1"/>
</dbReference>
<evidence type="ECO:0000256" key="5">
    <source>
        <dbReference type="ARBA" id="ARBA00023136"/>
    </source>
</evidence>
<evidence type="ECO:0000256" key="6">
    <source>
        <dbReference type="SAM" id="MobiDB-lite"/>
    </source>
</evidence>
<dbReference type="InterPro" id="IPR023494">
    <property type="entry name" value="Cyt_c_bgen_Ccs1/CcsB/ResB"/>
</dbReference>
<feature type="domain" description="ResB-like" evidence="8">
    <location>
        <begin position="551"/>
        <end position="647"/>
    </location>
</feature>
<comment type="subcellular location">
    <subcellularLocation>
        <location evidence="1">Membrane</location>
        <topology evidence="1">Multi-pass membrane protein</topology>
    </subcellularLocation>
</comment>